<dbReference type="SUPFAM" id="SSF46785">
    <property type="entry name" value="Winged helix' DNA-binding domain"/>
    <property type="match status" value="1"/>
</dbReference>
<dbReference type="InterPro" id="IPR036388">
    <property type="entry name" value="WH-like_DNA-bd_sf"/>
</dbReference>
<dbReference type="EMBL" id="CP000751">
    <property type="protein sequence ID" value="ABS05997.1"/>
    <property type="molecule type" value="Genomic_DNA"/>
</dbReference>
<dbReference type="InterPro" id="IPR036390">
    <property type="entry name" value="WH_DNA-bd_sf"/>
</dbReference>
<keyword evidence="6 11" id="KW-0479">Metal-binding</keyword>
<keyword evidence="13" id="KW-0614">Plasmid</keyword>
<reference evidence="14" key="1">
    <citation type="journal article" date="2008" name="PLoS ONE">
        <title>Survival in nuclear waste, extreme resistance, and potential applications gleaned from the genome sequence of Kineococcus radiotolerans SRS30216.</title>
        <authorList>
            <person name="Bagwell C.E."/>
            <person name="Bhat S."/>
            <person name="Hawkins G.M."/>
            <person name="Smith B.W."/>
            <person name="Biswas T."/>
            <person name="Hoover T.R."/>
            <person name="Saunders E."/>
            <person name="Han C.S."/>
            <person name="Tsodikov O.V."/>
            <person name="Shimkets L.J."/>
        </authorList>
    </citation>
    <scope>NUCLEOTIDE SEQUENCE [LARGE SCALE GENOMIC DNA]</scope>
    <source>
        <strain evidence="14">ATCC BAA-149 / DSM 14245 / SRS30216</strain>
    </source>
</reference>
<feature type="binding site" evidence="11">
    <location>
        <position position="86"/>
    </location>
    <ligand>
        <name>Zn(2+)</name>
        <dbReference type="ChEBI" id="CHEBI:29105"/>
    </ligand>
</feature>
<evidence type="ECO:0000256" key="11">
    <source>
        <dbReference type="PIRSR" id="PIRSR602481-1"/>
    </source>
</evidence>
<keyword evidence="7 11" id="KW-0862">Zinc</keyword>
<keyword evidence="14" id="KW-1185">Reference proteome</keyword>
<dbReference type="GO" id="GO:1900376">
    <property type="term" value="P:regulation of secondary metabolite biosynthetic process"/>
    <property type="evidence" value="ECO:0007669"/>
    <property type="project" value="TreeGrafter"/>
</dbReference>
<evidence type="ECO:0000256" key="3">
    <source>
        <dbReference type="ARBA" id="ARBA00011738"/>
    </source>
</evidence>
<geneLocation type="plasmid" evidence="13 14">
    <name>pKRAD01</name>
</geneLocation>
<comment type="cofactor">
    <cofactor evidence="12">
        <name>Mn(2+)</name>
        <dbReference type="ChEBI" id="CHEBI:29035"/>
    </cofactor>
    <cofactor evidence="12">
        <name>Fe(2+)</name>
        <dbReference type="ChEBI" id="CHEBI:29033"/>
    </cofactor>
    <text evidence="12">Binds 1 Mn(2+) or Fe(2+) ion per subunit.</text>
</comment>
<dbReference type="GO" id="GO:0000976">
    <property type="term" value="F:transcription cis-regulatory region binding"/>
    <property type="evidence" value="ECO:0007669"/>
    <property type="project" value="TreeGrafter"/>
</dbReference>
<dbReference type="InterPro" id="IPR043135">
    <property type="entry name" value="Fur_C"/>
</dbReference>
<sequence>MSTPIRRPTRQRLAVFAVLEEADAFLLAQDLHARLRSRGERIGRATVYRALQVLVENGDVDMLRTDDGSGVMYRRCSSSHHHHLVCRRCAKTVEIEGSAVETWAKQVGAEHGFTAVQHVVEVFGVCAQCSQLPE</sequence>
<evidence type="ECO:0000256" key="12">
    <source>
        <dbReference type="PIRSR" id="PIRSR602481-2"/>
    </source>
</evidence>
<evidence type="ECO:0000256" key="5">
    <source>
        <dbReference type="ARBA" id="ARBA00022491"/>
    </source>
</evidence>
<dbReference type="RefSeq" id="WP_012002025.1">
    <property type="nucleotide sequence ID" value="NC_009806.1"/>
</dbReference>
<keyword evidence="9" id="KW-0238">DNA-binding</keyword>
<keyword evidence="5" id="KW-0678">Repressor</keyword>
<dbReference type="HOGENOM" id="CLU_096072_5_0_11"/>
<evidence type="ECO:0000256" key="10">
    <source>
        <dbReference type="ARBA" id="ARBA00023163"/>
    </source>
</evidence>
<dbReference type="GO" id="GO:0003700">
    <property type="term" value="F:DNA-binding transcription factor activity"/>
    <property type="evidence" value="ECO:0007669"/>
    <property type="project" value="InterPro"/>
</dbReference>
<evidence type="ECO:0000256" key="7">
    <source>
        <dbReference type="ARBA" id="ARBA00022833"/>
    </source>
</evidence>
<keyword evidence="12" id="KW-0408">Iron</keyword>
<gene>
    <name evidence="13" type="ordered locus">Krad_4538</name>
</gene>
<dbReference type="PANTHER" id="PTHR33202:SF2">
    <property type="entry name" value="FERRIC UPTAKE REGULATION PROTEIN"/>
    <property type="match status" value="1"/>
</dbReference>
<feature type="binding site" evidence="12">
    <location>
        <position position="118"/>
    </location>
    <ligand>
        <name>Fe cation</name>
        <dbReference type="ChEBI" id="CHEBI:24875"/>
    </ligand>
</feature>
<dbReference type="Gene3D" id="3.30.1490.190">
    <property type="match status" value="1"/>
</dbReference>
<evidence type="ECO:0000256" key="8">
    <source>
        <dbReference type="ARBA" id="ARBA00023015"/>
    </source>
</evidence>
<feature type="binding site" evidence="11">
    <location>
        <position position="129"/>
    </location>
    <ligand>
        <name>Zn(2+)</name>
        <dbReference type="ChEBI" id="CHEBI:29105"/>
    </ligand>
</feature>
<proteinExistence type="inferred from homology"/>
<evidence type="ECO:0000256" key="1">
    <source>
        <dbReference type="ARBA" id="ARBA00004496"/>
    </source>
</evidence>
<dbReference type="Pfam" id="PF01475">
    <property type="entry name" value="FUR"/>
    <property type="match status" value="1"/>
</dbReference>
<feature type="binding site" evidence="12">
    <location>
        <position position="101"/>
    </location>
    <ligand>
        <name>Fe cation</name>
        <dbReference type="ChEBI" id="CHEBI:24875"/>
    </ligand>
</feature>
<dbReference type="InterPro" id="IPR002481">
    <property type="entry name" value="FUR"/>
</dbReference>
<comment type="subunit">
    <text evidence="3">Homodimer.</text>
</comment>
<dbReference type="GO" id="GO:0008270">
    <property type="term" value="F:zinc ion binding"/>
    <property type="evidence" value="ECO:0007669"/>
    <property type="project" value="TreeGrafter"/>
</dbReference>
<evidence type="ECO:0000313" key="13">
    <source>
        <dbReference type="EMBL" id="ABS05997.1"/>
    </source>
</evidence>
<evidence type="ECO:0000256" key="2">
    <source>
        <dbReference type="ARBA" id="ARBA00007957"/>
    </source>
</evidence>
<feature type="binding site" evidence="12">
    <location>
        <position position="80"/>
    </location>
    <ligand>
        <name>Fe cation</name>
        <dbReference type="ChEBI" id="CHEBI:24875"/>
    </ligand>
</feature>
<feature type="binding site" evidence="11">
    <location>
        <position position="126"/>
    </location>
    <ligand>
        <name>Zn(2+)</name>
        <dbReference type="ChEBI" id="CHEBI:29105"/>
    </ligand>
</feature>
<evidence type="ECO:0000256" key="9">
    <source>
        <dbReference type="ARBA" id="ARBA00023125"/>
    </source>
</evidence>
<name>A6WGQ8_KINRD</name>
<comment type="subcellular location">
    <subcellularLocation>
        <location evidence="1">Cytoplasm</location>
    </subcellularLocation>
</comment>
<dbReference type="PANTHER" id="PTHR33202">
    <property type="entry name" value="ZINC UPTAKE REGULATION PROTEIN"/>
    <property type="match status" value="1"/>
</dbReference>
<organism evidence="13 14">
    <name type="scientific">Kineococcus radiotolerans (strain ATCC BAA-149 / DSM 14245 / SRS30216)</name>
    <dbReference type="NCBI Taxonomy" id="266940"/>
    <lineage>
        <taxon>Bacteria</taxon>
        <taxon>Bacillati</taxon>
        <taxon>Actinomycetota</taxon>
        <taxon>Actinomycetes</taxon>
        <taxon>Kineosporiales</taxon>
        <taxon>Kineosporiaceae</taxon>
        <taxon>Kineococcus</taxon>
    </lineage>
</organism>
<keyword evidence="8" id="KW-0805">Transcription regulation</keyword>
<dbReference type="Proteomes" id="UP000001116">
    <property type="component" value="Plasmid pKRAD01"/>
</dbReference>
<dbReference type="CDD" id="cd07153">
    <property type="entry name" value="Fur_like"/>
    <property type="match status" value="1"/>
</dbReference>
<dbReference type="GO" id="GO:0005829">
    <property type="term" value="C:cytosol"/>
    <property type="evidence" value="ECO:0007669"/>
    <property type="project" value="TreeGrafter"/>
</dbReference>
<feature type="binding site" evidence="11">
    <location>
        <position position="89"/>
    </location>
    <ligand>
        <name>Zn(2+)</name>
        <dbReference type="ChEBI" id="CHEBI:29105"/>
    </ligand>
</feature>
<comment type="cofactor">
    <cofactor evidence="11">
        <name>Zn(2+)</name>
        <dbReference type="ChEBI" id="CHEBI:29105"/>
    </cofactor>
    <text evidence="11">Binds 1 zinc ion per subunit.</text>
</comment>
<evidence type="ECO:0000256" key="6">
    <source>
        <dbReference type="ARBA" id="ARBA00022723"/>
    </source>
</evidence>
<protein>
    <submittedName>
        <fullName evidence="13">Ferric uptake regulator, Fur family</fullName>
    </submittedName>
</protein>
<dbReference type="KEGG" id="kra:Krad_4538"/>
<evidence type="ECO:0000256" key="4">
    <source>
        <dbReference type="ARBA" id="ARBA00022490"/>
    </source>
</evidence>
<dbReference type="AlphaFoldDB" id="A6WGQ8"/>
<dbReference type="Gene3D" id="1.10.10.10">
    <property type="entry name" value="Winged helix-like DNA-binding domain superfamily/Winged helix DNA-binding domain"/>
    <property type="match status" value="1"/>
</dbReference>
<accession>A6WGQ8</accession>
<evidence type="ECO:0000313" key="14">
    <source>
        <dbReference type="Proteomes" id="UP000001116"/>
    </source>
</evidence>
<comment type="similarity">
    <text evidence="2">Belongs to the Fur family.</text>
</comment>
<dbReference type="GO" id="GO:0045892">
    <property type="term" value="P:negative regulation of DNA-templated transcription"/>
    <property type="evidence" value="ECO:0007669"/>
    <property type="project" value="TreeGrafter"/>
</dbReference>
<dbReference type="OrthoDB" id="8659436at2"/>
<keyword evidence="10" id="KW-0804">Transcription</keyword>
<keyword evidence="4" id="KW-0963">Cytoplasm</keyword>